<feature type="compositionally biased region" description="Polar residues" evidence="1">
    <location>
        <begin position="56"/>
        <end position="66"/>
    </location>
</feature>
<feature type="region of interest" description="Disordered" evidence="1">
    <location>
        <begin position="1"/>
        <end position="66"/>
    </location>
</feature>
<dbReference type="AlphaFoldDB" id="A0A8H7C2H6"/>
<feature type="compositionally biased region" description="Basic and acidic residues" evidence="1">
    <location>
        <begin position="11"/>
        <end position="20"/>
    </location>
</feature>
<accession>A0A8H7C2H6</accession>
<protein>
    <submittedName>
        <fullName evidence="2">Uncharacterized protein</fullName>
    </submittedName>
</protein>
<evidence type="ECO:0000313" key="3">
    <source>
        <dbReference type="Proteomes" id="UP000629468"/>
    </source>
</evidence>
<proteinExistence type="predicted"/>
<comment type="caution">
    <text evidence="2">The sequence shown here is derived from an EMBL/GenBank/DDBJ whole genome shotgun (WGS) entry which is preliminary data.</text>
</comment>
<evidence type="ECO:0000313" key="2">
    <source>
        <dbReference type="EMBL" id="KAF7761489.1"/>
    </source>
</evidence>
<sequence length="66" mass="7257">MVATPAKRHAERPPEGERPAKKLAAAEPEEEAADVSLTMTSQPNSERALLAKSTRPFRSTQALSWR</sequence>
<reference evidence="2 3" key="1">
    <citation type="journal article" name="Sci. Rep.">
        <title>Telomere-to-telomere assembled and centromere annotated genomes of the two main subspecies of the button mushroom Agaricus bisporus reveal especially polymorphic chromosome ends.</title>
        <authorList>
            <person name="Sonnenberg A.S.M."/>
            <person name="Sedaghat-Telgerd N."/>
            <person name="Lavrijssen B."/>
            <person name="Ohm R.A."/>
            <person name="Hendrickx P.M."/>
            <person name="Scholtmeijer K."/>
            <person name="Baars J.J.P."/>
            <person name="van Peer A."/>
        </authorList>
    </citation>
    <scope>NUCLEOTIDE SEQUENCE [LARGE SCALE GENOMIC DNA]</scope>
    <source>
        <strain evidence="2 3">H119_p4</strain>
    </source>
</reference>
<gene>
    <name evidence="2" type="ORF">Agabi119p4_9481</name>
</gene>
<feature type="compositionally biased region" description="Basic residues" evidence="1">
    <location>
        <begin position="1"/>
        <end position="10"/>
    </location>
</feature>
<dbReference type="Proteomes" id="UP000629468">
    <property type="component" value="Unassembled WGS sequence"/>
</dbReference>
<dbReference type="EMBL" id="JABXXO010000013">
    <property type="protein sequence ID" value="KAF7761489.1"/>
    <property type="molecule type" value="Genomic_DNA"/>
</dbReference>
<organism evidence="2 3">
    <name type="scientific">Agaricus bisporus var. burnettii</name>
    <dbReference type="NCBI Taxonomy" id="192524"/>
    <lineage>
        <taxon>Eukaryota</taxon>
        <taxon>Fungi</taxon>
        <taxon>Dikarya</taxon>
        <taxon>Basidiomycota</taxon>
        <taxon>Agaricomycotina</taxon>
        <taxon>Agaricomycetes</taxon>
        <taxon>Agaricomycetidae</taxon>
        <taxon>Agaricales</taxon>
        <taxon>Agaricineae</taxon>
        <taxon>Agaricaceae</taxon>
        <taxon>Agaricus</taxon>
    </lineage>
</organism>
<evidence type="ECO:0000256" key="1">
    <source>
        <dbReference type="SAM" id="MobiDB-lite"/>
    </source>
</evidence>
<name>A0A8H7C2H6_AGABI</name>